<dbReference type="PANTHER" id="PTHR38166:SF1">
    <property type="entry name" value="C2H2-TYPE DOMAIN-CONTAINING PROTEIN"/>
    <property type="match status" value="1"/>
</dbReference>
<dbReference type="Proteomes" id="UP000294847">
    <property type="component" value="Chromosome 3"/>
</dbReference>
<dbReference type="Gene3D" id="3.30.160.60">
    <property type="entry name" value="Classic Zinc Finger"/>
    <property type="match status" value="1"/>
</dbReference>
<feature type="region of interest" description="Disordered" evidence="1">
    <location>
        <begin position="775"/>
        <end position="811"/>
    </location>
</feature>
<reference evidence="2 3" key="1">
    <citation type="journal article" date="2019" name="Mol. Biol. Evol.">
        <title>Blast fungal genomes show frequent chromosomal changes, gene gains and losses, and effector gene turnover.</title>
        <authorList>
            <person name="Gomez Luciano L.B."/>
            <person name="Jason Tsai I."/>
            <person name="Chuma I."/>
            <person name="Tosa Y."/>
            <person name="Chen Y.H."/>
            <person name="Li J.Y."/>
            <person name="Li M.Y."/>
            <person name="Jade Lu M.Y."/>
            <person name="Nakayashiki H."/>
            <person name="Li W.H."/>
        </authorList>
    </citation>
    <scope>NUCLEOTIDE SEQUENCE [LARGE SCALE GENOMIC DNA]</scope>
    <source>
        <strain evidence="2">MZ5-1-6</strain>
    </source>
</reference>
<dbReference type="EMBL" id="CP034206">
    <property type="protein sequence ID" value="QBZ58970.1"/>
    <property type="molecule type" value="Genomic_DNA"/>
</dbReference>
<evidence type="ECO:0000313" key="2">
    <source>
        <dbReference type="EMBL" id="QBZ58970.1"/>
    </source>
</evidence>
<dbReference type="PANTHER" id="PTHR38166">
    <property type="entry name" value="C2H2-TYPE DOMAIN-CONTAINING PROTEIN-RELATED"/>
    <property type="match status" value="1"/>
</dbReference>
<feature type="region of interest" description="Disordered" evidence="1">
    <location>
        <begin position="1"/>
        <end position="114"/>
    </location>
</feature>
<feature type="compositionally biased region" description="Low complexity" evidence="1">
    <location>
        <begin position="99"/>
        <end position="110"/>
    </location>
</feature>
<feature type="region of interest" description="Disordered" evidence="1">
    <location>
        <begin position="411"/>
        <end position="480"/>
    </location>
</feature>
<feature type="region of interest" description="Disordered" evidence="1">
    <location>
        <begin position="866"/>
        <end position="902"/>
    </location>
</feature>
<evidence type="ECO:0000256" key="1">
    <source>
        <dbReference type="SAM" id="MobiDB-lite"/>
    </source>
</evidence>
<evidence type="ECO:0000313" key="3">
    <source>
        <dbReference type="Proteomes" id="UP000294847"/>
    </source>
</evidence>
<feature type="region of interest" description="Disordered" evidence="1">
    <location>
        <begin position="688"/>
        <end position="721"/>
    </location>
</feature>
<proteinExistence type="predicted"/>
<dbReference type="AlphaFoldDB" id="A0A4P7NDC5"/>
<sequence>MSTQEDEDGFGRLIGGNGADHRRRLNESTDHTFGANKPSEAAKRQAAGLLPDRGPVTPSQMCKKGRSCDDVSKGSLEFPAHGNRCPSPHRTDSIRSQDSSTGSTTTRSSTFPNAMSDSIGSLYMDTAPASPTFDEVSQCSYNIHSNMTSMNTSPNPSRKNTIDERLDDFVLEENEVKRAKTEHYVTSAASTQMATDVLAHFPTHTKTFPLSNTYLVDRTWPELMHMQAGMDVQWKNGAPRRPMPGFLALTPDERPIDSGGDLLPRVGSTDLPFRSIKISDPVSGPAADKECSQGKHPSADSSPTSPCSSNNTPATPTPATSSLHNTPSPPPNTKGRIFVACGSYGDAYYDVMCQAIHNLILEHTPTAVLDDLEKPLKMAAVWCTERAINMIQEKLCDISCAEKIATDYGEGPLEDSGHGSHAPSHGAFASASQKDHRAKRHGESSNRRGDDDSEDNTNNDQDQERSRTGQQDYRLHTKRGRNGFSCPFRKRNPLRFNIRDWSNCALQPFESMSLLKRHIKSCHGLNQSEYVCPRCKKDMAHSESLKQHLTVPLQRMCEPGTDAPVADPEDGITREIDDKLCARGSGRKVDSWIVLWRTLFPNDEHIPNHEFDPPVGLEEVVNKFYSQQQGLLPMGEGWLPLRTRLHACFHANYVTGIDPGDSSGLANEVCHEYISETLRASAKIPYEKSPHVDGQSRNSPPRLIATPKKHGRAAPRQTKQLANPLPREVPTSIVPNQTLMNGREWAPSSRPRPVPDMSVGPFGLQNPEAGYLNRFPTNFQSRPPSMSESTISSGSMTQPQAHHGSATPHLEPSHAAGVMARSVASSYNQADNNYFGGPNYTIDNVPLSNSSTSGYASLPPAPNYLPVHTSGFTQSQTGGEEVTGDPAMPASEDCDSPSQFLF</sequence>
<accession>A0A4P7NDC5</accession>
<feature type="compositionally biased region" description="Low complexity" evidence="1">
    <location>
        <begin position="299"/>
        <end position="322"/>
    </location>
</feature>
<protein>
    <submittedName>
        <fullName evidence="2">Uncharacterized protein</fullName>
    </submittedName>
</protein>
<feature type="region of interest" description="Disordered" evidence="1">
    <location>
        <begin position="275"/>
        <end position="332"/>
    </location>
</feature>
<organism evidence="2 3">
    <name type="scientific">Pyricularia oryzae</name>
    <name type="common">Rice blast fungus</name>
    <name type="synonym">Magnaporthe oryzae</name>
    <dbReference type="NCBI Taxonomy" id="318829"/>
    <lineage>
        <taxon>Eukaryota</taxon>
        <taxon>Fungi</taxon>
        <taxon>Dikarya</taxon>
        <taxon>Ascomycota</taxon>
        <taxon>Pezizomycotina</taxon>
        <taxon>Sordariomycetes</taxon>
        <taxon>Sordariomycetidae</taxon>
        <taxon>Magnaporthales</taxon>
        <taxon>Pyriculariaceae</taxon>
        <taxon>Pyricularia</taxon>
    </lineage>
</organism>
<feature type="compositionally biased region" description="Basic and acidic residues" evidence="1">
    <location>
        <begin position="441"/>
        <end position="450"/>
    </location>
</feature>
<gene>
    <name evidence="2" type="ORF">PoMZ_03930</name>
</gene>
<name>A0A4P7NDC5_PYROR</name>
<feature type="compositionally biased region" description="Low complexity" evidence="1">
    <location>
        <begin position="781"/>
        <end position="797"/>
    </location>
</feature>